<keyword evidence="3" id="KW-0472">Membrane</keyword>
<organism evidence="4 5">
    <name type="scientific">Streptomyces olivoverticillatus</name>
    <dbReference type="NCBI Taxonomy" id="66427"/>
    <lineage>
        <taxon>Bacteria</taxon>
        <taxon>Bacillati</taxon>
        <taxon>Actinomycetota</taxon>
        <taxon>Actinomycetes</taxon>
        <taxon>Kitasatosporales</taxon>
        <taxon>Streptomycetaceae</taxon>
        <taxon>Streptomyces</taxon>
    </lineage>
</organism>
<gene>
    <name evidence="4" type="ORF">FHS39_004309</name>
</gene>
<dbReference type="InterPro" id="IPR005754">
    <property type="entry name" value="Sortase"/>
</dbReference>
<evidence type="ECO:0000313" key="5">
    <source>
        <dbReference type="Proteomes" id="UP000556084"/>
    </source>
</evidence>
<dbReference type="Proteomes" id="UP000556084">
    <property type="component" value="Unassembled WGS sequence"/>
</dbReference>
<feature type="compositionally biased region" description="Pro residues" evidence="2">
    <location>
        <begin position="221"/>
        <end position="249"/>
    </location>
</feature>
<reference evidence="4 5" key="1">
    <citation type="submission" date="2020-08" db="EMBL/GenBank/DDBJ databases">
        <title>Genomic Encyclopedia of Type Strains, Phase III (KMG-III): the genomes of soil and plant-associated and newly described type strains.</title>
        <authorList>
            <person name="Whitman W."/>
        </authorList>
    </citation>
    <scope>NUCLEOTIDE SEQUENCE [LARGE SCALE GENOMIC DNA]</scope>
    <source>
        <strain evidence="4 5">CECT 3266</strain>
    </source>
</reference>
<comment type="caution">
    <text evidence="4">The sequence shown here is derived from an EMBL/GenBank/DDBJ whole genome shotgun (WGS) entry which is preliminary data.</text>
</comment>
<proteinExistence type="predicted"/>
<dbReference type="EMBL" id="JACHJH010000006">
    <property type="protein sequence ID" value="MBB4895242.1"/>
    <property type="molecule type" value="Genomic_DNA"/>
</dbReference>
<evidence type="ECO:0000256" key="2">
    <source>
        <dbReference type="SAM" id="MobiDB-lite"/>
    </source>
</evidence>
<dbReference type="RefSeq" id="WP_184351025.1">
    <property type="nucleotide sequence ID" value="NZ_JACHJH010000006.1"/>
</dbReference>
<dbReference type="Gene3D" id="2.40.260.10">
    <property type="entry name" value="Sortase"/>
    <property type="match status" value="1"/>
</dbReference>
<keyword evidence="5" id="KW-1185">Reference proteome</keyword>
<dbReference type="Pfam" id="PF04203">
    <property type="entry name" value="Sortase"/>
    <property type="match status" value="1"/>
</dbReference>
<protein>
    <recommendedName>
        <fullName evidence="6">Class F sortase</fullName>
    </recommendedName>
</protein>
<feature type="transmembrane region" description="Helical" evidence="3">
    <location>
        <begin position="12"/>
        <end position="29"/>
    </location>
</feature>
<name>A0A7W7LS03_9ACTN</name>
<dbReference type="InterPro" id="IPR023365">
    <property type="entry name" value="Sortase_dom-sf"/>
</dbReference>
<feature type="region of interest" description="Disordered" evidence="2">
    <location>
        <begin position="32"/>
        <end position="70"/>
    </location>
</feature>
<evidence type="ECO:0000256" key="3">
    <source>
        <dbReference type="SAM" id="Phobius"/>
    </source>
</evidence>
<accession>A0A7W7LS03</accession>
<evidence type="ECO:0000313" key="4">
    <source>
        <dbReference type="EMBL" id="MBB4895242.1"/>
    </source>
</evidence>
<keyword evidence="3" id="KW-1133">Transmembrane helix</keyword>
<feature type="compositionally biased region" description="Basic and acidic residues" evidence="2">
    <location>
        <begin position="254"/>
        <end position="265"/>
    </location>
</feature>
<keyword evidence="1" id="KW-0378">Hydrolase</keyword>
<dbReference type="NCBIfam" id="NF033748">
    <property type="entry name" value="class_F_sortase"/>
    <property type="match status" value="1"/>
</dbReference>
<dbReference type="AlphaFoldDB" id="A0A7W7LS03"/>
<evidence type="ECO:0008006" key="6">
    <source>
        <dbReference type="Google" id="ProtNLM"/>
    </source>
</evidence>
<dbReference type="InterPro" id="IPR042001">
    <property type="entry name" value="Sortase_F"/>
</dbReference>
<dbReference type="CDD" id="cd05829">
    <property type="entry name" value="Sortase_F"/>
    <property type="match status" value="1"/>
</dbReference>
<keyword evidence="3" id="KW-0812">Transmembrane</keyword>
<feature type="region of interest" description="Disordered" evidence="2">
    <location>
        <begin position="218"/>
        <end position="265"/>
    </location>
</feature>
<evidence type="ECO:0000256" key="1">
    <source>
        <dbReference type="ARBA" id="ARBA00022801"/>
    </source>
</evidence>
<sequence length="265" mass="27371">MSDARRGGLGRLLTGVVWATLLLAVWLASNNDTTEGPTAKAPKPGGVAIKGHSPAQGLPPAHEPVPGADPKSLVIKAMGLTAPIEAHGLDPQGGVEAPPYDRPGSVAWYRDGPRPGSAGAAVLVGHVDTKQSSAVFFELRTIKRGTTVSITRTDGSTADFTVEDVSLVANDHFNAEKEYGPRDPNRAELHLITCGGDYDRAHHGYKANVVVSAYLTSVTQPPQPPKPATTPANPPAPAQPPAPPAPPSTGPDGTDGHDPEESPGS</sequence>
<dbReference type="GO" id="GO:0016787">
    <property type="term" value="F:hydrolase activity"/>
    <property type="evidence" value="ECO:0007669"/>
    <property type="project" value="UniProtKB-KW"/>
</dbReference>
<dbReference type="SUPFAM" id="SSF63817">
    <property type="entry name" value="Sortase"/>
    <property type="match status" value="1"/>
</dbReference>